<evidence type="ECO:0000259" key="6">
    <source>
        <dbReference type="Pfam" id="PF03828"/>
    </source>
</evidence>
<comment type="cofactor">
    <cofactor evidence="1">
        <name>Mn(2+)</name>
        <dbReference type="ChEBI" id="CHEBI:29035"/>
    </cofactor>
</comment>
<feature type="domain" description="PAP-associated" evidence="6">
    <location>
        <begin position="816"/>
        <end position="869"/>
    </location>
</feature>
<protein>
    <submittedName>
        <fullName evidence="8">PAP-associated domain-containing protein</fullName>
    </submittedName>
</protein>
<evidence type="ECO:0000256" key="2">
    <source>
        <dbReference type="ARBA" id="ARBA00001946"/>
    </source>
</evidence>
<keyword evidence="4" id="KW-0479">Metal-binding</keyword>
<evidence type="ECO:0000256" key="4">
    <source>
        <dbReference type="ARBA" id="ARBA00022723"/>
    </source>
</evidence>
<dbReference type="GO" id="GO:0046872">
    <property type="term" value="F:metal ion binding"/>
    <property type="evidence" value="ECO:0007669"/>
    <property type="project" value="UniProtKB-KW"/>
</dbReference>
<dbReference type="Proteomes" id="UP000024404">
    <property type="component" value="Unassembled WGS sequence"/>
</dbReference>
<keyword evidence="5" id="KW-0460">Magnesium</keyword>
<dbReference type="SUPFAM" id="SSF81301">
    <property type="entry name" value="Nucleotidyltransferase"/>
    <property type="match status" value="1"/>
</dbReference>
<dbReference type="Gene3D" id="3.30.460.10">
    <property type="entry name" value="Beta Polymerase, domain 2"/>
    <property type="match status" value="1"/>
</dbReference>
<dbReference type="AlphaFoldDB" id="A0A8R1XSE1"/>
<keyword evidence="3" id="KW-0808">Transferase</keyword>
<keyword evidence="9" id="KW-1185">Reference proteome</keyword>
<dbReference type="PANTHER" id="PTHR12271:SF117">
    <property type="entry name" value="PAP-ASSOCIATED DOMAIN-CONTAINING PROTEIN"/>
    <property type="match status" value="1"/>
</dbReference>
<dbReference type="EnsemblMetazoa" id="OVOC3674.1">
    <property type="protein sequence ID" value="OVOC3674.1"/>
    <property type="gene ID" value="WBGene00240483"/>
</dbReference>
<accession>A0A8R1XSE1</accession>
<evidence type="ECO:0000256" key="1">
    <source>
        <dbReference type="ARBA" id="ARBA00001936"/>
    </source>
</evidence>
<dbReference type="OMA" id="QLMRACA"/>
<evidence type="ECO:0000256" key="3">
    <source>
        <dbReference type="ARBA" id="ARBA00022679"/>
    </source>
</evidence>
<dbReference type="GO" id="GO:1990817">
    <property type="term" value="F:poly(A) RNA polymerase activity"/>
    <property type="evidence" value="ECO:0007669"/>
    <property type="project" value="TreeGrafter"/>
</dbReference>
<reference evidence="8" key="2">
    <citation type="submission" date="2022-06" db="UniProtKB">
        <authorList>
            <consortium name="EnsemblMetazoa"/>
        </authorList>
    </citation>
    <scope>IDENTIFICATION</scope>
</reference>
<dbReference type="SUPFAM" id="SSF81631">
    <property type="entry name" value="PAP/OAS1 substrate-binding domain"/>
    <property type="match status" value="1"/>
</dbReference>
<evidence type="ECO:0000259" key="7">
    <source>
        <dbReference type="Pfam" id="PF22600"/>
    </source>
</evidence>
<dbReference type="GO" id="GO:0031123">
    <property type="term" value="P:RNA 3'-end processing"/>
    <property type="evidence" value="ECO:0007669"/>
    <property type="project" value="TreeGrafter"/>
</dbReference>
<dbReference type="Gene3D" id="1.10.1410.10">
    <property type="match status" value="1"/>
</dbReference>
<name>A0A8R1XSE1_ONCVO</name>
<evidence type="ECO:0000313" key="8">
    <source>
        <dbReference type="EnsemblMetazoa" id="OVOC3674.1"/>
    </source>
</evidence>
<feature type="domain" description="Poly(A) RNA polymerase mitochondrial-like central palm" evidence="7">
    <location>
        <begin position="581"/>
        <end position="725"/>
    </location>
</feature>
<sequence length="910" mass="104310">MTTKNEANCAVHERNLHNTNNKVIDIIQLDSSNESIEDDNARDDKFWQLMRACAQRKIGVHSYSFHRQQFYVVGSALLRSKAKTNLRMHLDRNDAYYDVGSVIQLCTVIKTSTYGVYLKRLSRYQLKYSVTVAEPIFRQLKPYLLGEMEKIPTAIDPNGPVPLLKETSLINDKRSQEKASVSSTVASESAANEQMTIDGIEGEFFENPCYMEFLMNWLMHTNLECVKNTRTVKLTAEQKVKLNTTDENCHHVFMTINHLPASHFFGAGFGLDQKKAFWAASRSIVRRLYHAGFITPVLYHMIGKSGRSEFSGKTKRSRRMKEWRIVKNVIEWFRKTMTARMPHWVQLTKNGFNTEEFVKITDEVLSANRIIAQKHEMKLDGLVKRKRKADESKINLLEAKNFSCRKETEETKQEQEASFSNLLNVPSTSTALISDPKVNLYKKRKTTLKKDVNSAKDTFHILTKTAKATLVNNEDPSDNNCAMKTKSVFALKNGLIDNNAHGNLICYDGTDNADVILEEQEILPPVNIHTTNIPSPFPNNSGSSYGTLCLTLGVSFMEESLAIRSVIKEKKTAFAREFKLFDEHIWRHFQINGQDDRTFSWKMTVRQKLLTLIRQVYKDSNLIAVGSTVNGCGSYNSDMDLCICQPYKNQSFEANRSYSIHVLRKLYKKFVTDWRQMFKTCQYIPAKVPIIKLEMAAPYEELEIDINCNNVAGIYNSHLLHYYSRVDDRFPALCLLVKHWAINAGINNAMMGTLNSYSLILMVLHFLQCGAFPPVLPNLQFLYPALFNATCSIDSLELFRELPYPLPPREFNTETVGELLIAFFDYYARFDFKNQAISIRNGCVYSRELLADNTMRFKIFIEEPYDQKNTARCVTSIENLQLIREAFTSARNALLQTSAGPPNLEHIDVR</sequence>
<organism evidence="8 9">
    <name type="scientific">Onchocerca volvulus</name>
    <dbReference type="NCBI Taxonomy" id="6282"/>
    <lineage>
        <taxon>Eukaryota</taxon>
        <taxon>Metazoa</taxon>
        <taxon>Ecdysozoa</taxon>
        <taxon>Nematoda</taxon>
        <taxon>Chromadorea</taxon>
        <taxon>Rhabditida</taxon>
        <taxon>Spirurina</taxon>
        <taxon>Spiruromorpha</taxon>
        <taxon>Filarioidea</taxon>
        <taxon>Onchocercidae</taxon>
        <taxon>Onchocerca</taxon>
    </lineage>
</organism>
<comment type="cofactor">
    <cofactor evidence="2">
        <name>Mg(2+)</name>
        <dbReference type="ChEBI" id="CHEBI:18420"/>
    </cofactor>
</comment>
<dbReference type="Pfam" id="PF03828">
    <property type="entry name" value="PAP_assoc"/>
    <property type="match status" value="1"/>
</dbReference>
<evidence type="ECO:0000313" key="9">
    <source>
        <dbReference type="Proteomes" id="UP000024404"/>
    </source>
</evidence>
<proteinExistence type="predicted"/>
<dbReference type="PANTHER" id="PTHR12271">
    <property type="entry name" value="POLY A POLYMERASE CID PAP -RELATED"/>
    <property type="match status" value="1"/>
</dbReference>
<dbReference type="InterPro" id="IPR054708">
    <property type="entry name" value="MTPAP-like_central"/>
</dbReference>
<dbReference type="Pfam" id="PF22600">
    <property type="entry name" value="MTPAP-like_central"/>
    <property type="match status" value="1"/>
</dbReference>
<dbReference type="InterPro" id="IPR002058">
    <property type="entry name" value="PAP_assoc"/>
</dbReference>
<evidence type="ECO:0000256" key="5">
    <source>
        <dbReference type="ARBA" id="ARBA00022842"/>
    </source>
</evidence>
<dbReference type="EMBL" id="CMVM020000121">
    <property type="status" value="NOT_ANNOTATED_CDS"/>
    <property type="molecule type" value="Genomic_DNA"/>
</dbReference>
<dbReference type="InterPro" id="IPR043519">
    <property type="entry name" value="NT_sf"/>
</dbReference>
<dbReference type="CDD" id="cd05402">
    <property type="entry name" value="NT_PAP_TUTase"/>
    <property type="match status" value="1"/>
</dbReference>
<reference evidence="9" key="1">
    <citation type="submission" date="2013-10" db="EMBL/GenBank/DDBJ databases">
        <title>Genome sequencing of Onchocerca volvulus.</title>
        <authorList>
            <person name="Cotton J."/>
            <person name="Tsai J."/>
            <person name="Stanley E."/>
            <person name="Tracey A."/>
            <person name="Holroyd N."/>
            <person name="Lustigman S."/>
            <person name="Berriman M."/>
        </authorList>
    </citation>
    <scope>NUCLEOTIDE SEQUENCE</scope>
</reference>